<evidence type="ECO:0000256" key="12">
    <source>
        <dbReference type="SAM" id="MobiDB-lite"/>
    </source>
</evidence>
<evidence type="ECO:0000256" key="11">
    <source>
        <dbReference type="ARBA" id="ARBA00023136"/>
    </source>
</evidence>
<keyword evidence="9" id="KW-0811">Translocation</keyword>
<dbReference type="Pfam" id="PF11711">
    <property type="entry name" value="Tim54"/>
    <property type="match status" value="1"/>
</dbReference>
<evidence type="ECO:0000256" key="3">
    <source>
        <dbReference type="ARBA" id="ARBA00020796"/>
    </source>
</evidence>
<keyword evidence="6" id="KW-0999">Mitochondrion inner membrane</keyword>
<dbReference type="GO" id="GO:0005743">
    <property type="term" value="C:mitochondrial inner membrane"/>
    <property type="evidence" value="ECO:0007669"/>
    <property type="project" value="UniProtKB-SubCell"/>
</dbReference>
<organism evidence="13 14">
    <name type="scientific">Favolaschia claudopus</name>
    <dbReference type="NCBI Taxonomy" id="2862362"/>
    <lineage>
        <taxon>Eukaryota</taxon>
        <taxon>Fungi</taxon>
        <taxon>Dikarya</taxon>
        <taxon>Basidiomycota</taxon>
        <taxon>Agaricomycotina</taxon>
        <taxon>Agaricomycetes</taxon>
        <taxon>Agaricomycetidae</taxon>
        <taxon>Agaricales</taxon>
        <taxon>Marasmiineae</taxon>
        <taxon>Mycenaceae</taxon>
        <taxon>Favolaschia</taxon>
    </lineage>
</organism>
<name>A0AAW0CFZ8_9AGAR</name>
<sequence length="451" mass="50932">MNAGEGVPAPSTSGIKTILRHSGIPASWLNKRPKLPSRNWLIFLSVTSSVVGYYVYDRQQCKNIRKSYVDKVTDLAEQPVASLYRPRKVTVYGGKWPGDEDHDQTLKYFRKYVKPILVAAAVDYEMVGGKRQGDIANRVADDIKSQRRLDAGLDSLPEVMQQLPTFQSPAEARQSEFDSGIIIVGRPTFKEFMHGLRRGWTEPLDKIDHEELLAQELENDGRFDEDDEPQKLEPKPTSFELPITPRSSPTPPPSALPPVPPLPPLLLVPFTDILGFTKIPLMIWQFFNRRHDVRNGAEAGYKLVMGQTRPFSAPHDSAEPLFSDITSSPSQPSSDLDFDVECERHLRKSLSKLPAENAKAREKYYAELKTKLEIARALSRGTREPTKDEVKNPPPTEVELRAERLKKEKRWRGNLEGWRIVAPATKVAWDNRFRDALSVYVDPPPGTDSTA</sequence>
<evidence type="ECO:0000313" key="14">
    <source>
        <dbReference type="Proteomes" id="UP001362999"/>
    </source>
</evidence>
<accession>A0AAW0CFZ8</accession>
<dbReference type="AlphaFoldDB" id="A0AAW0CFZ8"/>
<protein>
    <recommendedName>
        <fullName evidence="3">Mitochondrial import inner membrane translocase subunit TIM54</fullName>
    </recommendedName>
</protein>
<evidence type="ECO:0000313" key="13">
    <source>
        <dbReference type="EMBL" id="KAK7038044.1"/>
    </source>
</evidence>
<keyword evidence="10" id="KW-0496">Mitochondrion</keyword>
<dbReference type="Proteomes" id="UP001362999">
    <property type="component" value="Unassembled WGS sequence"/>
</dbReference>
<feature type="region of interest" description="Disordered" evidence="12">
    <location>
        <begin position="312"/>
        <end position="336"/>
    </location>
</feature>
<feature type="compositionally biased region" description="Low complexity" evidence="12">
    <location>
        <begin position="323"/>
        <end position="335"/>
    </location>
</feature>
<dbReference type="GO" id="GO:0015031">
    <property type="term" value="P:protein transport"/>
    <property type="evidence" value="ECO:0007669"/>
    <property type="project" value="UniProtKB-KW"/>
</dbReference>
<reference evidence="13 14" key="1">
    <citation type="journal article" date="2024" name="J Genomics">
        <title>Draft genome sequencing and assembly of Favolaschia claudopus CIRM-BRFM 2984 isolated from oak limbs.</title>
        <authorList>
            <person name="Navarro D."/>
            <person name="Drula E."/>
            <person name="Chaduli D."/>
            <person name="Cazenave R."/>
            <person name="Ahrendt S."/>
            <person name="Wang J."/>
            <person name="Lipzen A."/>
            <person name="Daum C."/>
            <person name="Barry K."/>
            <person name="Grigoriev I.V."/>
            <person name="Favel A."/>
            <person name="Rosso M.N."/>
            <person name="Martin F."/>
        </authorList>
    </citation>
    <scope>NUCLEOTIDE SEQUENCE [LARGE SCALE GENOMIC DNA]</scope>
    <source>
        <strain evidence="13 14">CIRM-BRFM 2984</strain>
    </source>
</reference>
<comment type="caution">
    <text evidence="13">The sequence shown here is derived from an EMBL/GenBank/DDBJ whole genome shotgun (WGS) entry which is preliminary data.</text>
</comment>
<evidence type="ECO:0000256" key="5">
    <source>
        <dbReference type="ARBA" id="ARBA00022692"/>
    </source>
</evidence>
<keyword evidence="11" id="KW-0472">Membrane</keyword>
<keyword evidence="14" id="KW-1185">Reference proteome</keyword>
<evidence type="ECO:0000256" key="7">
    <source>
        <dbReference type="ARBA" id="ARBA00022927"/>
    </source>
</evidence>
<keyword evidence="7" id="KW-0653">Protein transport</keyword>
<keyword evidence="5" id="KW-0812">Transmembrane</keyword>
<comment type="similarity">
    <text evidence="2">Belongs to the TIM54 family.</text>
</comment>
<dbReference type="PANTHER" id="PTHR12358:SF101">
    <property type="entry name" value="MITOCHONDRIAL IMPORT INNER MEMBRANE TRANSLOCASE SUBUNIT TIM54"/>
    <property type="match status" value="1"/>
</dbReference>
<dbReference type="InterPro" id="IPR021056">
    <property type="entry name" value="Mt_import_IM_translocase_Tim54"/>
</dbReference>
<evidence type="ECO:0000256" key="6">
    <source>
        <dbReference type="ARBA" id="ARBA00022792"/>
    </source>
</evidence>
<evidence type="ECO:0000256" key="8">
    <source>
        <dbReference type="ARBA" id="ARBA00022989"/>
    </source>
</evidence>
<dbReference type="EMBL" id="JAWWNJ010000017">
    <property type="protein sequence ID" value="KAK7038044.1"/>
    <property type="molecule type" value="Genomic_DNA"/>
</dbReference>
<evidence type="ECO:0000256" key="1">
    <source>
        <dbReference type="ARBA" id="ARBA00004434"/>
    </source>
</evidence>
<evidence type="ECO:0000256" key="4">
    <source>
        <dbReference type="ARBA" id="ARBA00022448"/>
    </source>
</evidence>
<gene>
    <name evidence="13" type="ORF">R3P38DRAFT_2696517</name>
</gene>
<evidence type="ECO:0000256" key="9">
    <source>
        <dbReference type="ARBA" id="ARBA00023010"/>
    </source>
</evidence>
<keyword evidence="4" id="KW-0813">Transport</keyword>
<comment type="subcellular location">
    <subcellularLocation>
        <location evidence="1">Mitochondrion inner membrane</location>
        <topology evidence="1">Single-pass membrane protein</topology>
    </subcellularLocation>
</comment>
<evidence type="ECO:0000256" key="10">
    <source>
        <dbReference type="ARBA" id="ARBA00023128"/>
    </source>
</evidence>
<proteinExistence type="inferred from homology"/>
<evidence type="ECO:0000256" key="2">
    <source>
        <dbReference type="ARBA" id="ARBA00006355"/>
    </source>
</evidence>
<feature type="region of interest" description="Disordered" evidence="12">
    <location>
        <begin position="220"/>
        <end position="256"/>
    </location>
</feature>
<dbReference type="InterPro" id="IPR050187">
    <property type="entry name" value="Lipid_Phosphate_FormReg"/>
</dbReference>
<dbReference type="PANTHER" id="PTHR12358">
    <property type="entry name" value="SPHINGOSINE KINASE"/>
    <property type="match status" value="1"/>
</dbReference>
<keyword evidence="8" id="KW-1133">Transmembrane helix</keyword>